<evidence type="ECO:0000256" key="4">
    <source>
        <dbReference type="ARBA" id="ARBA00023098"/>
    </source>
</evidence>
<protein>
    <submittedName>
        <fullName evidence="7">Phospholipase D/Transphosphatidylase</fullName>
    </submittedName>
</protein>
<evidence type="ECO:0000313" key="7">
    <source>
        <dbReference type="EMBL" id="AKV03277.1"/>
    </source>
</evidence>
<evidence type="ECO:0000256" key="2">
    <source>
        <dbReference type="ARBA" id="ARBA00022737"/>
    </source>
</evidence>
<evidence type="ECO:0000256" key="5">
    <source>
        <dbReference type="SAM" id="MobiDB-lite"/>
    </source>
</evidence>
<dbReference type="AlphaFoldDB" id="A0A0K1QC98"/>
<evidence type="ECO:0000256" key="3">
    <source>
        <dbReference type="ARBA" id="ARBA00022801"/>
    </source>
</evidence>
<dbReference type="InterPro" id="IPR015679">
    <property type="entry name" value="PLipase_D_fam"/>
</dbReference>
<keyword evidence="8" id="KW-1185">Reference proteome</keyword>
<dbReference type="STRING" id="1391654.AKJ09_09940"/>
<accession>A0A0K1QC98</accession>
<dbReference type="KEGG" id="llu:AKJ09_09940"/>
<dbReference type="EMBL" id="CP012333">
    <property type="protein sequence ID" value="AKV03277.1"/>
    <property type="molecule type" value="Genomic_DNA"/>
</dbReference>
<keyword evidence="3" id="KW-0378">Hydrolase</keyword>
<gene>
    <name evidence="7" type="ORF">AKJ09_09940</name>
</gene>
<dbReference type="PANTHER" id="PTHR18896:SF76">
    <property type="entry name" value="PHOSPHOLIPASE"/>
    <property type="match status" value="1"/>
</dbReference>
<dbReference type="GO" id="GO:0009395">
    <property type="term" value="P:phospholipid catabolic process"/>
    <property type="evidence" value="ECO:0007669"/>
    <property type="project" value="TreeGrafter"/>
</dbReference>
<dbReference type="GO" id="GO:0004630">
    <property type="term" value="F:phospholipase D activity"/>
    <property type="evidence" value="ECO:0007669"/>
    <property type="project" value="UniProtKB-EC"/>
</dbReference>
<dbReference type="Pfam" id="PF00614">
    <property type="entry name" value="PLDc"/>
    <property type="match status" value="1"/>
</dbReference>
<dbReference type="InterPro" id="IPR025202">
    <property type="entry name" value="PLD-like_dom"/>
</dbReference>
<feature type="domain" description="PLD phosphodiesterase" evidence="6">
    <location>
        <begin position="114"/>
        <end position="141"/>
    </location>
</feature>
<dbReference type="PANTHER" id="PTHR18896">
    <property type="entry name" value="PHOSPHOLIPASE D"/>
    <property type="match status" value="1"/>
</dbReference>
<sequence length="492" mass="54503">MSSGLLVDAHDYYVAFYEAAQRARRSVLLLGWQFDSDVELVRGEDLPPGANGRDFRLLRTLDRLCRERPDLEVRILAWDHSVVFALEREILQKVVFDVVTCDRFHFKYDATVPSPGSHHQKVAIVDGRVAFTGSADLCQSRWDASTHLAHDPRRSARGELYAPYHEVQMLLPGAPAESLVELFVERWAHATGEALDAEALIDRRAGGLDPRHVPTTLRMPRTKVALSRTVPVGGGPEPSREIRDLYVSAIREAERLVYIETQYLTSAAVRDALVARLRDATRPALDVIIVLPRRPSSLKEELTIGPAQAEVIDALRAVAREAGQGLGVYNVAAAESSERSEADEDDVFVYIHSKLMIVDDRFFTVGSANLTNRSMTIDSEVNVSLFADDGDGEVRGAIERARKRLMSEHLGELVEQHLLGSPEGLVARIDRAIARGLVKFRHHGTTGEPPSALAKVVKELAGDYLDPEDASRRQVATIERRRSSADEPSSTS</sequence>
<keyword evidence="4" id="KW-0443">Lipid metabolism</keyword>
<dbReference type="PROSITE" id="PS50035">
    <property type="entry name" value="PLD"/>
    <property type="match status" value="2"/>
</dbReference>
<evidence type="ECO:0000313" key="8">
    <source>
        <dbReference type="Proteomes" id="UP000064967"/>
    </source>
</evidence>
<proteinExistence type="predicted"/>
<feature type="region of interest" description="Disordered" evidence="5">
    <location>
        <begin position="468"/>
        <end position="492"/>
    </location>
</feature>
<keyword evidence="2" id="KW-0677">Repeat</keyword>
<feature type="domain" description="PLD phosphodiesterase" evidence="6">
    <location>
        <begin position="347"/>
        <end position="374"/>
    </location>
</feature>
<dbReference type="CDD" id="cd09140">
    <property type="entry name" value="PLDc_vPLD1_2_like_bac_1"/>
    <property type="match status" value="1"/>
</dbReference>
<evidence type="ECO:0000256" key="1">
    <source>
        <dbReference type="ARBA" id="ARBA00000798"/>
    </source>
</evidence>
<reference evidence="7 8" key="1">
    <citation type="submission" date="2015-08" db="EMBL/GenBank/DDBJ databases">
        <authorList>
            <person name="Babu N.S."/>
            <person name="Beckwith C.J."/>
            <person name="Beseler K.G."/>
            <person name="Brison A."/>
            <person name="Carone J.V."/>
            <person name="Caskin T.P."/>
            <person name="Diamond M."/>
            <person name="Durham M.E."/>
            <person name="Foxe J.M."/>
            <person name="Go M."/>
            <person name="Henderson B.A."/>
            <person name="Jones I.B."/>
            <person name="McGettigan J.A."/>
            <person name="Micheletti S.J."/>
            <person name="Nasrallah M.E."/>
            <person name="Ortiz D."/>
            <person name="Piller C.R."/>
            <person name="Privatt S.R."/>
            <person name="Schneider S.L."/>
            <person name="Sharp S."/>
            <person name="Smith T.C."/>
            <person name="Stanton J.D."/>
            <person name="Ullery H.E."/>
            <person name="Wilson R.J."/>
            <person name="Serrano M.G."/>
            <person name="Buck G."/>
            <person name="Lee V."/>
            <person name="Wang Y."/>
            <person name="Carvalho R."/>
            <person name="Voegtly L."/>
            <person name="Shi R."/>
            <person name="Duckworth R."/>
            <person name="Johnson A."/>
            <person name="Loviza R."/>
            <person name="Walstead R."/>
            <person name="Shah Z."/>
            <person name="Kiflezghi M."/>
            <person name="Wade K."/>
            <person name="Ball S.L."/>
            <person name="Bradley K.W."/>
            <person name="Asai D.J."/>
            <person name="Bowman C.A."/>
            <person name="Russell D.A."/>
            <person name="Pope W.H."/>
            <person name="Jacobs-Sera D."/>
            <person name="Hendrix R.W."/>
            <person name="Hatfull G.F."/>
        </authorList>
    </citation>
    <scope>NUCLEOTIDE SEQUENCE [LARGE SCALE GENOMIC DNA]</scope>
    <source>
        <strain evidence="7 8">DSM 27648</strain>
    </source>
</reference>
<dbReference type="SMART" id="SM00155">
    <property type="entry name" value="PLDc"/>
    <property type="match status" value="2"/>
</dbReference>
<comment type="catalytic activity">
    <reaction evidence="1">
        <text>a 1,2-diacyl-sn-glycero-3-phosphocholine + H2O = a 1,2-diacyl-sn-glycero-3-phosphate + choline + H(+)</text>
        <dbReference type="Rhea" id="RHEA:14445"/>
        <dbReference type="ChEBI" id="CHEBI:15354"/>
        <dbReference type="ChEBI" id="CHEBI:15377"/>
        <dbReference type="ChEBI" id="CHEBI:15378"/>
        <dbReference type="ChEBI" id="CHEBI:57643"/>
        <dbReference type="ChEBI" id="CHEBI:58608"/>
        <dbReference type="EC" id="3.1.4.4"/>
    </reaction>
</comment>
<dbReference type="InterPro" id="IPR001736">
    <property type="entry name" value="PLipase_D/transphosphatidylase"/>
</dbReference>
<organism evidence="7 8">
    <name type="scientific">Labilithrix luteola</name>
    <dbReference type="NCBI Taxonomy" id="1391654"/>
    <lineage>
        <taxon>Bacteria</taxon>
        <taxon>Pseudomonadati</taxon>
        <taxon>Myxococcota</taxon>
        <taxon>Polyangia</taxon>
        <taxon>Polyangiales</taxon>
        <taxon>Labilitrichaceae</taxon>
        <taxon>Labilithrix</taxon>
    </lineage>
</organism>
<evidence type="ECO:0000259" key="6">
    <source>
        <dbReference type="PROSITE" id="PS50035"/>
    </source>
</evidence>
<dbReference type="Proteomes" id="UP000064967">
    <property type="component" value="Chromosome"/>
</dbReference>
<dbReference type="SUPFAM" id="SSF56024">
    <property type="entry name" value="Phospholipase D/nuclease"/>
    <property type="match status" value="2"/>
</dbReference>
<dbReference type="Gene3D" id="3.30.870.10">
    <property type="entry name" value="Endonuclease Chain A"/>
    <property type="match status" value="2"/>
</dbReference>
<dbReference type="Pfam" id="PF13091">
    <property type="entry name" value="PLDc_2"/>
    <property type="match status" value="1"/>
</dbReference>
<name>A0A0K1QC98_9BACT</name>